<dbReference type="HOGENOM" id="CLU_3240327_0_0_9"/>
<dbReference type="EMBL" id="CP000259">
    <property type="protein sequence ID" value="ABF32853.1"/>
    <property type="molecule type" value="Genomic_DNA"/>
</dbReference>
<dbReference type="Proteomes" id="UP000002433">
    <property type="component" value="Chromosome"/>
</dbReference>
<organism evidence="2 3">
    <name type="scientific">Streptococcus pyogenes serotype M12 (strain MGAS9429)</name>
    <dbReference type="NCBI Taxonomy" id="370551"/>
    <lineage>
        <taxon>Bacteria</taxon>
        <taxon>Bacillati</taxon>
        <taxon>Bacillota</taxon>
        <taxon>Bacilli</taxon>
        <taxon>Lactobacillales</taxon>
        <taxon>Streptococcaceae</taxon>
        <taxon>Streptococcus</taxon>
    </lineage>
</organism>
<keyword evidence="1" id="KW-0812">Transmembrane</keyword>
<reference evidence="2 3" key="1">
    <citation type="journal article" date="2006" name="Proc. Natl. Acad. Sci. U.S.A.">
        <title>Molecular genetic anatomy of inter- and intraserotype variation in the human bacterial pathogen group A Streptococcus.</title>
        <authorList>
            <person name="Beres S.B."/>
            <person name="Richter E.W."/>
            <person name="Nagiec M.J."/>
            <person name="Sumby P."/>
            <person name="Porcella S.F."/>
            <person name="DeLeo F.R."/>
            <person name="Musser J.M."/>
        </authorList>
    </citation>
    <scope>NUCLEOTIDE SEQUENCE [LARGE SCALE GENOMIC DNA]</scope>
    <source>
        <strain evidence="2 3">MGAS9429</strain>
    </source>
</reference>
<dbReference type="KEGG" id="spk:MGAS9429_Spy1666"/>
<proteinExistence type="predicted"/>
<accession>Q1JJX0</accession>
<evidence type="ECO:0000313" key="3">
    <source>
        <dbReference type="Proteomes" id="UP000002433"/>
    </source>
</evidence>
<keyword evidence="1" id="KW-0472">Membrane</keyword>
<sequence length="47" mass="5635">MDFVVNFKFKKSSAYAVGFFIFDMLFVSFHIWLEWSKTVFLAVDDFI</sequence>
<gene>
    <name evidence="2" type="ordered locus">MGAS9429_Spy1666</name>
</gene>
<dbReference type="AlphaFoldDB" id="Q1JJX0"/>
<evidence type="ECO:0000256" key="1">
    <source>
        <dbReference type="SAM" id="Phobius"/>
    </source>
</evidence>
<evidence type="ECO:0000313" key="2">
    <source>
        <dbReference type="EMBL" id="ABF32853.1"/>
    </source>
</evidence>
<feature type="transmembrane region" description="Helical" evidence="1">
    <location>
        <begin position="12"/>
        <end position="33"/>
    </location>
</feature>
<protein>
    <submittedName>
        <fullName evidence="2">Uncharacterized protein</fullName>
    </submittedName>
</protein>
<name>Q1JJX0_STRPC</name>
<keyword evidence="1" id="KW-1133">Transmembrane helix</keyword>